<dbReference type="InterPro" id="IPR023408">
    <property type="entry name" value="MscS_beta-dom_sf"/>
</dbReference>
<dbReference type="SUPFAM" id="SSF82689">
    <property type="entry name" value="Mechanosensitive channel protein MscS (YggB), C-terminal domain"/>
    <property type="match status" value="1"/>
</dbReference>
<dbReference type="Pfam" id="PF05552">
    <property type="entry name" value="MS_channel_1st_1"/>
    <property type="match status" value="1"/>
</dbReference>
<dbReference type="SUPFAM" id="SSF50182">
    <property type="entry name" value="Sm-like ribonucleoproteins"/>
    <property type="match status" value="1"/>
</dbReference>
<reference evidence="9" key="1">
    <citation type="submission" date="2016-09" db="EMBL/GenBank/DDBJ databases">
        <authorList>
            <person name="Capua I."/>
            <person name="De Benedictis P."/>
            <person name="Joannis T."/>
            <person name="Lombin L.H."/>
            <person name="Cattoli G."/>
        </authorList>
    </citation>
    <scope>NUCLEOTIDE SEQUENCE</scope>
    <source>
        <strain evidence="9">B9</strain>
    </source>
</reference>
<keyword evidence="6 7" id="KW-0472">Membrane</keyword>
<evidence type="ECO:0000256" key="5">
    <source>
        <dbReference type="ARBA" id="ARBA00022989"/>
    </source>
</evidence>
<dbReference type="InterPro" id="IPR010920">
    <property type="entry name" value="LSM_dom_sf"/>
</dbReference>
<feature type="transmembrane region" description="Helical" evidence="7">
    <location>
        <begin position="58"/>
        <end position="84"/>
    </location>
</feature>
<name>A0A1K0I7U4_CUPNE</name>
<comment type="function">
    <text evidence="7">Mechanosensitive channel that participates in the regulation of osmotic pressure changes within the cell, opening in response to stretch forces in the membrane lipid bilayer, without the need for other proteins. Contributes to normal resistance to hypoosmotic shock. Forms an ion channel of 1.0 nanosiemens conductance with a slight preference for anions.</text>
</comment>
<accession>A0A1K0I7U4</accession>
<dbReference type="InterPro" id="IPR011066">
    <property type="entry name" value="MscS_channel_C_sf"/>
</dbReference>
<keyword evidence="3" id="KW-1003">Cell membrane</keyword>
<dbReference type="GO" id="GO:0008381">
    <property type="term" value="F:mechanosensitive monoatomic ion channel activity"/>
    <property type="evidence" value="ECO:0007669"/>
    <property type="project" value="InterPro"/>
</dbReference>
<dbReference type="InterPro" id="IPR006685">
    <property type="entry name" value="MscS_channel_2nd"/>
</dbReference>
<gene>
    <name evidence="9" type="primary">mscS</name>
    <name evidence="9" type="ORF">CNECB9_1020006</name>
</gene>
<dbReference type="InterPro" id="IPR045275">
    <property type="entry name" value="MscS_archaea/bacteria_type"/>
</dbReference>
<evidence type="ECO:0000256" key="7">
    <source>
        <dbReference type="RuleBase" id="RU369025"/>
    </source>
</evidence>
<evidence type="ECO:0000256" key="2">
    <source>
        <dbReference type="ARBA" id="ARBA00008017"/>
    </source>
</evidence>
<dbReference type="RefSeq" id="WP_340519551.1">
    <property type="nucleotide sequence ID" value="NZ_FMSH01000005.1"/>
</dbReference>
<feature type="transmembrane region" description="Helical" evidence="7">
    <location>
        <begin position="20"/>
        <end position="38"/>
    </location>
</feature>
<dbReference type="PANTHER" id="PTHR30221:SF3">
    <property type="entry name" value="SMALL-CONDUCTANCE MECHANOSENSITIVE CHANNEL"/>
    <property type="match status" value="1"/>
</dbReference>
<feature type="domain" description="Mechanosensitive ion channel MscS" evidence="8">
    <location>
        <begin position="107"/>
        <end position="172"/>
    </location>
</feature>
<evidence type="ECO:0000259" key="8">
    <source>
        <dbReference type="Pfam" id="PF00924"/>
    </source>
</evidence>
<dbReference type="Gene3D" id="2.30.30.60">
    <property type="match status" value="1"/>
</dbReference>
<keyword evidence="7" id="KW-0997">Cell inner membrane</keyword>
<dbReference type="InterPro" id="IPR008910">
    <property type="entry name" value="MSC_TM_helix"/>
</dbReference>
<comment type="similarity">
    <text evidence="2 7">Belongs to the MscS (TC 1.A.23) family.</text>
</comment>
<comment type="caution">
    <text evidence="7">Lacks conserved residue(s) required for the propagation of feature annotation.</text>
</comment>
<evidence type="ECO:0000256" key="4">
    <source>
        <dbReference type="ARBA" id="ARBA00022692"/>
    </source>
</evidence>
<comment type="subunit">
    <text evidence="7">Homoheptamer.</text>
</comment>
<proteinExistence type="inferred from homology"/>
<keyword evidence="7" id="KW-0813">Transport</keyword>
<keyword evidence="7" id="KW-0407">Ion channel</keyword>
<dbReference type="SUPFAM" id="SSF82861">
    <property type="entry name" value="Mechanosensitive channel protein MscS (YggB), transmembrane region"/>
    <property type="match status" value="1"/>
</dbReference>
<feature type="transmembrane region" description="Helical" evidence="7">
    <location>
        <begin position="90"/>
        <end position="120"/>
    </location>
</feature>
<dbReference type="EMBL" id="FMSH01000005">
    <property type="protein sequence ID" value="SCU73333.1"/>
    <property type="molecule type" value="Genomic_DNA"/>
</dbReference>
<dbReference type="Gene3D" id="3.30.70.100">
    <property type="match status" value="1"/>
</dbReference>
<sequence>MDATTFDNLKALVVTYATEFGVKILAALAFWVIGRWLIHFVVRMVQNALGKQKVDPTLLRYVGSIVTVTLNVVLVIGILGYFGIQTTTFAALIAAAGVAIGMAWSGLMANFAAGAFLVVLRPFKVGDFVTIGGVTGTVREIGLFATSLDTPDNVQTVVGNNKIFSDSIQNFTANPYRRVELKAQLAGSTDTAHAAALLKARIAEIPNVLAEPPVDVEILEFTLVGPVLAVRPYCHNDHYWQVYFDTNRIIRESFGQAGYAAPMPAQMVVVQQAAVEQAAAVQQAA</sequence>
<comment type="subcellular location">
    <subcellularLocation>
        <location evidence="7">Cell inner membrane</location>
        <topology evidence="7">Multi-pass membrane protein</topology>
    </subcellularLocation>
    <subcellularLocation>
        <location evidence="1">Cell membrane</location>
        <topology evidence="1">Multi-pass membrane protein</topology>
    </subcellularLocation>
</comment>
<keyword evidence="7" id="KW-0406">Ion transport</keyword>
<dbReference type="Pfam" id="PF00924">
    <property type="entry name" value="MS_channel_2nd"/>
    <property type="match status" value="1"/>
</dbReference>
<dbReference type="AlphaFoldDB" id="A0A1K0I7U4"/>
<organism evidence="9">
    <name type="scientific">Cupriavidus necator</name>
    <name type="common">Alcaligenes eutrophus</name>
    <name type="synonym">Ralstonia eutropha</name>
    <dbReference type="NCBI Taxonomy" id="106590"/>
    <lineage>
        <taxon>Bacteria</taxon>
        <taxon>Pseudomonadati</taxon>
        <taxon>Pseudomonadota</taxon>
        <taxon>Betaproteobacteria</taxon>
        <taxon>Burkholderiales</taxon>
        <taxon>Burkholderiaceae</taxon>
        <taxon>Cupriavidus</taxon>
    </lineage>
</organism>
<evidence type="ECO:0000256" key="1">
    <source>
        <dbReference type="ARBA" id="ARBA00004651"/>
    </source>
</evidence>
<keyword evidence="4 7" id="KW-0812">Transmembrane</keyword>
<dbReference type="GO" id="GO:0005886">
    <property type="term" value="C:plasma membrane"/>
    <property type="evidence" value="ECO:0007669"/>
    <property type="project" value="UniProtKB-SubCell"/>
</dbReference>
<evidence type="ECO:0000256" key="6">
    <source>
        <dbReference type="ARBA" id="ARBA00023136"/>
    </source>
</evidence>
<dbReference type="InterPro" id="IPR011014">
    <property type="entry name" value="MscS_channel_TM-2"/>
</dbReference>
<protein>
    <recommendedName>
        <fullName evidence="7">Small-conductance mechanosensitive channel</fullName>
    </recommendedName>
</protein>
<keyword evidence="5 7" id="KW-1133">Transmembrane helix</keyword>
<evidence type="ECO:0000256" key="3">
    <source>
        <dbReference type="ARBA" id="ARBA00022475"/>
    </source>
</evidence>
<dbReference type="Gene3D" id="1.10.287.1260">
    <property type="match status" value="1"/>
</dbReference>
<dbReference type="PANTHER" id="PTHR30221">
    <property type="entry name" value="SMALL-CONDUCTANCE MECHANOSENSITIVE CHANNEL"/>
    <property type="match status" value="1"/>
</dbReference>
<evidence type="ECO:0000313" key="9">
    <source>
        <dbReference type="EMBL" id="SCU73333.1"/>
    </source>
</evidence>